<feature type="compositionally biased region" description="Basic and acidic residues" evidence="5">
    <location>
        <begin position="1"/>
        <end position="14"/>
    </location>
</feature>
<organism evidence="7 8">
    <name type="scientific">Chytriomyces confervae</name>
    <dbReference type="NCBI Taxonomy" id="246404"/>
    <lineage>
        <taxon>Eukaryota</taxon>
        <taxon>Fungi</taxon>
        <taxon>Fungi incertae sedis</taxon>
        <taxon>Chytridiomycota</taxon>
        <taxon>Chytridiomycota incertae sedis</taxon>
        <taxon>Chytridiomycetes</taxon>
        <taxon>Chytridiales</taxon>
        <taxon>Chytriomycetaceae</taxon>
        <taxon>Chytriomyces</taxon>
    </lineage>
</organism>
<feature type="region of interest" description="Disordered" evidence="5">
    <location>
        <begin position="85"/>
        <end position="106"/>
    </location>
</feature>
<evidence type="ECO:0000313" key="7">
    <source>
        <dbReference type="EMBL" id="TPX78028.1"/>
    </source>
</evidence>
<accession>A0A507FRJ7</accession>
<evidence type="ECO:0000256" key="2">
    <source>
        <dbReference type="ARBA" id="ARBA00004496"/>
    </source>
</evidence>
<dbReference type="OrthoDB" id="73348at2759"/>
<dbReference type="InterPro" id="IPR013087">
    <property type="entry name" value="Znf_C2H2_type"/>
</dbReference>
<reference evidence="7 8" key="1">
    <citation type="journal article" date="2019" name="Sci. Rep.">
        <title>Comparative genomics of chytrid fungi reveal insights into the obligate biotrophic and pathogenic lifestyle of Synchytrium endobioticum.</title>
        <authorList>
            <person name="van de Vossenberg B.T.L.H."/>
            <person name="Warris S."/>
            <person name="Nguyen H.D.T."/>
            <person name="van Gent-Pelzer M.P.E."/>
            <person name="Joly D.L."/>
            <person name="van de Geest H.C."/>
            <person name="Bonants P.J.M."/>
            <person name="Smith D.S."/>
            <person name="Levesque C.A."/>
            <person name="van der Lee T.A.J."/>
        </authorList>
    </citation>
    <scope>NUCLEOTIDE SEQUENCE [LARGE SCALE GENOMIC DNA]</scope>
    <source>
        <strain evidence="7 8">CBS 675.73</strain>
    </source>
</reference>
<dbReference type="EMBL" id="QEAP01000010">
    <property type="protein sequence ID" value="TPX78028.1"/>
    <property type="molecule type" value="Genomic_DNA"/>
</dbReference>
<dbReference type="PROSITE" id="PS00028">
    <property type="entry name" value="ZINC_FINGER_C2H2_1"/>
    <property type="match status" value="1"/>
</dbReference>
<evidence type="ECO:0000313" key="8">
    <source>
        <dbReference type="Proteomes" id="UP000320333"/>
    </source>
</evidence>
<comment type="subcellular location">
    <subcellularLocation>
        <location evidence="2">Cytoplasm</location>
    </subcellularLocation>
    <subcellularLocation>
        <location evidence="1">Nucleus</location>
    </subcellularLocation>
</comment>
<evidence type="ECO:0000256" key="1">
    <source>
        <dbReference type="ARBA" id="ARBA00004123"/>
    </source>
</evidence>
<evidence type="ECO:0000259" key="6">
    <source>
        <dbReference type="PROSITE" id="PS00028"/>
    </source>
</evidence>
<gene>
    <name evidence="7" type="ORF">CcCBS67573_g00707</name>
</gene>
<keyword evidence="3" id="KW-0963">Cytoplasm</keyword>
<dbReference type="AlphaFoldDB" id="A0A507FRJ7"/>
<sequence>VRGAAKEQAREKAQKKTAAHAGGASQLKARAAGLQFICPTCRSQVGSYKLLTQHMESKHPGSSEFLPADYMTSTINTSTFAQERIYPQRNHSKSNKRVYYYKQEIK</sequence>
<dbReference type="InterPro" id="IPR045230">
    <property type="entry name" value="MBS1/2-like"/>
</dbReference>
<evidence type="ECO:0000256" key="4">
    <source>
        <dbReference type="ARBA" id="ARBA00023242"/>
    </source>
</evidence>
<dbReference type="GO" id="GO:0005737">
    <property type="term" value="C:cytoplasm"/>
    <property type="evidence" value="ECO:0007669"/>
    <property type="project" value="UniProtKB-SubCell"/>
</dbReference>
<dbReference type="Gene3D" id="4.10.1050.10">
    <property type="entry name" value="At2g23090-like"/>
    <property type="match status" value="1"/>
</dbReference>
<dbReference type="PANTHER" id="PTHR21213">
    <property type="entry name" value="GEO09665P1-RELATED"/>
    <property type="match status" value="1"/>
</dbReference>
<dbReference type="Proteomes" id="UP000320333">
    <property type="component" value="Unassembled WGS sequence"/>
</dbReference>
<comment type="caution">
    <text evidence="7">The sequence shown here is derived from an EMBL/GenBank/DDBJ whole genome shotgun (WGS) entry which is preliminary data.</text>
</comment>
<dbReference type="GO" id="GO:0005634">
    <property type="term" value="C:nucleus"/>
    <property type="evidence" value="ECO:0007669"/>
    <property type="project" value="UniProtKB-SubCell"/>
</dbReference>
<evidence type="ECO:0000256" key="5">
    <source>
        <dbReference type="SAM" id="MobiDB-lite"/>
    </source>
</evidence>
<dbReference type="STRING" id="246404.A0A507FRJ7"/>
<protein>
    <recommendedName>
        <fullName evidence="6">C2H2-type domain-containing protein</fullName>
    </recommendedName>
</protein>
<feature type="non-terminal residue" evidence="7">
    <location>
        <position position="1"/>
    </location>
</feature>
<name>A0A507FRJ7_9FUNG</name>
<keyword evidence="4" id="KW-0539">Nucleus</keyword>
<proteinExistence type="predicted"/>
<dbReference type="PANTHER" id="PTHR21213:SF0">
    <property type="entry name" value="ZINC FINGER PROTEIN 706"/>
    <property type="match status" value="1"/>
</dbReference>
<keyword evidence="8" id="KW-1185">Reference proteome</keyword>
<feature type="region of interest" description="Disordered" evidence="5">
    <location>
        <begin position="1"/>
        <end position="24"/>
    </location>
</feature>
<dbReference type="SUPFAM" id="SSF118359">
    <property type="entry name" value="Expressed protein At2g23090/F21P24.15"/>
    <property type="match status" value="1"/>
</dbReference>
<dbReference type="InterPro" id="IPR026939">
    <property type="entry name" value="ZNF706/At2g23090_sf"/>
</dbReference>
<evidence type="ECO:0000256" key="3">
    <source>
        <dbReference type="ARBA" id="ARBA00022490"/>
    </source>
</evidence>
<feature type="domain" description="C2H2-type" evidence="6">
    <location>
        <begin position="38"/>
        <end position="59"/>
    </location>
</feature>